<protein>
    <recommendedName>
        <fullName evidence="4">Septum formation protein Maf</fullName>
    </recommendedName>
</protein>
<dbReference type="InterPro" id="IPR029001">
    <property type="entry name" value="ITPase-like_fam"/>
</dbReference>
<dbReference type="Gene3D" id="3.90.950.10">
    <property type="match status" value="1"/>
</dbReference>
<organism evidence="2 3">
    <name type="scientific">Batrachochytrium salamandrivorans</name>
    <dbReference type="NCBI Taxonomy" id="1357716"/>
    <lineage>
        <taxon>Eukaryota</taxon>
        <taxon>Fungi</taxon>
        <taxon>Fungi incertae sedis</taxon>
        <taxon>Chytridiomycota</taxon>
        <taxon>Chytridiomycota incertae sedis</taxon>
        <taxon>Chytridiomycetes</taxon>
        <taxon>Rhizophydiales</taxon>
        <taxon>Rhizophydiales incertae sedis</taxon>
        <taxon>Batrachochytrium</taxon>
    </lineage>
</organism>
<accession>A0ABQ8FMX1</accession>
<reference evidence="2 3" key="1">
    <citation type="submission" date="2021-02" db="EMBL/GenBank/DDBJ databases">
        <title>Variation within the Batrachochytrium salamandrivorans European outbreak.</title>
        <authorList>
            <person name="Kelly M."/>
            <person name="Pasmans F."/>
            <person name="Shea T.P."/>
            <person name="Munoz J.F."/>
            <person name="Carranza S."/>
            <person name="Cuomo C.A."/>
            <person name="Martel A."/>
        </authorList>
    </citation>
    <scope>NUCLEOTIDE SEQUENCE [LARGE SCALE GENOMIC DNA]</scope>
    <source>
        <strain evidence="2 3">AMFP18/2</strain>
    </source>
</reference>
<dbReference type="Proteomes" id="UP001648503">
    <property type="component" value="Unassembled WGS sequence"/>
</dbReference>
<proteinExistence type="inferred from homology"/>
<sequence>MSLTKSQHTPSHTLPVILGSSSKFRAEVLKQYDILFTVQVANIDEKAIGTTHRINPDPDTLTQLVANAKMDALLAKLPAHTPASLLISCDQVVSYKGQIREKPKSHEECHMYLESYTHAPAETHSAVVVVNTGTGKRVQGVDVARQYFKHIPADVIQELICKGDVMHSSGGFVIEDPIIHPYLLRREGDEDSIIGMPIGLLFSLLAQAESNE</sequence>
<dbReference type="PANTHER" id="PTHR43213">
    <property type="entry name" value="BIFUNCTIONAL DTTP/UTP PYROPHOSPHATASE/METHYLTRANSFERASE PROTEIN-RELATED"/>
    <property type="match status" value="1"/>
</dbReference>
<comment type="caution">
    <text evidence="2">The sequence shown here is derived from an EMBL/GenBank/DDBJ whole genome shotgun (WGS) entry which is preliminary data.</text>
</comment>
<dbReference type="HAMAP" id="MF_00528">
    <property type="entry name" value="Maf"/>
    <property type="match status" value="1"/>
</dbReference>
<gene>
    <name evidence="2" type="ORF">BASA50_001865</name>
</gene>
<dbReference type="PANTHER" id="PTHR43213:SF4">
    <property type="entry name" value="7-METHYL-GTP PYROPHOSPHATASE"/>
    <property type="match status" value="1"/>
</dbReference>
<dbReference type="EMBL" id="JAFCIX010000021">
    <property type="protein sequence ID" value="KAH6601037.1"/>
    <property type="molecule type" value="Genomic_DNA"/>
</dbReference>
<evidence type="ECO:0000256" key="1">
    <source>
        <dbReference type="ARBA" id="ARBA00022801"/>
    </source>
</evidence>
<dbReference type="PIRSF" id="PIRSF006305">
    <property type="entry name" value="Maf"/>
    <property type="match status" value="1"/>
</dbReference>
<dbReference type="InterPro" id="IPR003697">
    <property type="entry name" value="Maf-like"/>
</dbReference>
<dbReference type="SUPFAM" id="SSF52972">
    <property type="entry name" value="ITPase-like"/>
    <property type="match status" value="1"/>
</dbReference>
<name>A0ABQ8FMX1_9FUNG</name>
<dbReference type="Pfam" id="PF02545">
    <property type="entry name" value="Maf"/>
    <property type="match status" value="1"/>
</dbReference>
<evidence type="ECO:0008006" key="4">
    <source>
        <dbReference type="Google" id="ProtNLM"/>
    </source>
</evidence>
<keyword evidence="1" id="KW-0378">Hydrolase</keyword>
<evidence type="ECO:0000313" key="3">
    <source>
        <dbReference type="Proteomes" id="UP001648503"/>
    </source>
</evidence>
<evidence type="ECO:0000313" key="2">
    <source>
        <dbReference type="EMBL" id="KAH6601037.1"/>
    </source>
</evidence>
<keyword evidence="3" id="KW-1185">Reference proteome</keyword>